<organism evidence="1 2">
    <name type="scientific">Acetobacter thailandicus</name>
    <dbReference type="NCBI Taxonomy" id="1502842"/>
    <lineage>
        <taxon>Bacteria</taxon>
        <taxon>Pseudomonadati</taxon>
        <taxon>Pseudomonadota</taxon>
        <taxon>Alphaproteobacteria</taxon>
        <taxon>Acetobacterales</taxon>
        <taxon>Acetobacteraceae</taxon>
        <taxon>Acetobacter</taxon>
    </lineage>
</organism>
<dbReference type="RefSeq" id="WP_173559577.1">
    <property type="nucleotide sequence ID" value="NZ_JAPIUZ010000003.1"/>
</dbReference>
<dbReference type="InterPro" id="IPR045372">
    <property type="entry name" value="YidB"/>
</dbReference>
<reference evidence="1 2" key="1">
    <citation type="submission" date="2022-11" db="EMBL/GenBank/DDBJ databases">
        <title>Genome sequencing of Acetobacter type strain.</title>
        <authorList>
            <person name="Heo J."/>
            <person name="Lee D."/>
            <person name="Han B.-H."/>
            <person name="Hong S.-B."/>
            <person name="Kwon S.-W."/>
        </authorList>
    </citation>
    <scope>NUCLEOTIDE SEQUENCE [LARGE SCALE GENOMIC DNA]</scope>
    <source>
        <strain evidence="1 2">KACC 21253</strain>
    </source>
</reference>
<dbReference type="SUPFAM" id="SSF140804">
    <property type="entry name" value="YidB-like"/>
    <property type="match status" value="1"/>
</dbReference>
<protein>
    <submittedName>
        <fullName evidence="1">YidB family protein</fullName>
    </submittedName>
</protein>
<dbReference type="Gene3D" id="1.10.10.690">
    <property type="entry name" value="YidB-like"/>
    <property type="match status" value="1"/>
</dbReference>
<gene>
    <name evidence="1" type="ORF">OQ497_07940</name>
</gene>
<dbReference type="EMBL" id="JAPIUZ010000003">
    <property type="protein sequence ID" value="MCX2563884.1"/>
    <property type="molecule type" value="Genomic_DNA"/>
</dbReference>
<comment type="caution">
    <text evidence="1">The sequence shown here is derived from an EMBL/GenBank/DDBJ whole genome shotgun (WGS) entry which is preliminary data.</text>
</comment>
<dbReference type="InterPro" id="IPR027405">
    <property type="entry name" value="YidB-like"/>
</dbReference>
<proteinExistence type="predicted"/>
<dbReference type="Pfam" id="PF20159">
    <property type="entry name" value="YidB"/>
    <property type="match status" value="1"/>
</dbReference>
<dbReference type="Proteomes" id="UP001301152">
    <property type="component" value="Unassembled WGS sequence"/>
</dbReference>
<sequence>MSGFLANLVNKVESTIGSSLSGVMQQQLQSFLQPEMIAKIQAKADECGLGDKVRSWIGQGDNLPVTADEIREMLGSETLHNLVDRSGLPADAVLGALAQFLPEAVHKATPDGNIADKSESSSV</sequence>
<evidence type="ECO:0000313" key="2">
    <source>
        <dbReference type="Proteomes" id="UP001301152"/>
    </source>
</evidence>
<keyword evidence="2" id="KW-1185">Reference proteome</keyword>
<accession>A0ABT3QF26</accession>
<name>A0ABT3QF26_9PROT</name>
<evidence type="ECO:0000313" key="1">
    <source>
        <dbReference type="EMBL" id="MCX2563884.1"/>
    </source>
</evidence>